<name>A0A6M1SQZ0_9BACT</name>
<evidence type="ECO:0000313" key="2">
    <source>
        <dbReference type="Proteomes" id="UP000473278"/>
    </source>
</evidence>
<dbReference type="RefSeq" id="WP_165143517.1">
    <property type="nucleotide sequence ID" value="NZ_JAALLT010000004.1"/>
</dbReference>
<reference evidence="1 2" key="1">
    <citation type="submission" date="2020-02" db="EMBL/GenBank/DDBJ databases">
        <title>Balneolaceae bacterium YR4-1, complete genome.</title>
        <authorList>
            <person name="Li Y."/>
            <person name="Wu S."/>
        </authorList>
    </citation>
    <scope>NUCLEOTIDE SEQUENCE [LARGE SCALE GENOMIC DNA]</scope>
    <source>
        <strain evidence="1 2">YR4-1</strain>
    </source>
</reference>
<sequence>MNENELSYKIIGVALQLHSTLGPGLLESAYEEALAYDLIKSGFVVQRQLPMPMIYKEIQMDIGYRIDLMIDHKVIIELKSIEKLAPVHFAQTLTYLKLAGLKLALLINFNSRYLKDGIHRIVNNL</sequence>
<evidence type="ECO:0000313" key="1">
    <source>
        <dbReference type="EMBL" id="NGP77821.1"/>
    </source>
</evidence>
<protein>
    <submittedName>
        <fullName evidence="1">GxxExxY protein</fullName>
    </submittedName>
</protein>
<dbReference type="EMBL" id="JAALLT010000004">
    <property type="protein sequence ID" value="NGP77821.1"/>
    <property type="molecule type" value="Genomic_DNA"/>
</dbReference>
<proteinExistence type="predicted"/>
<dbReference type="AlphaFoldDB" id="A0A6M1SQZ0"/>
<dbReference type="InterPro" id="IPR026350">
    <property type="entry name" value="GxxExxY"/>
</dbReference>
<dbReference type="Proteomes" id="UP000473278">
    <property type="component" value="Unassembled WGS sequence"/>
</dbReference>
<dbReference type="Pfam" id="PF13366">
    <property type="entry name" value="PDDEXK_3"/>
    <property type="match status" value="1"/>
</dbReference>
<comment type="caution">
    <text evidence="1">The sequence shown here is derived from an EMBL/GenBank/DDBJ whole genome shotgun (WGS) entry which is preliminary data.</text>
</comment>
<keyword evidence="2" id="KW-1185">Reference proteome</keyword>
<dbReference type="NCBIfam" id="TIGR04256">
    <property type="entry name" value="GxxExxY"/>
    <property type="match status" value="1"/>
</dbReference>
<gene>
    <name evidence="1" type="ORF">G3570_14325</name>
</gene>
<accession>A0A6M1SQZ0</accession>
<organism evidence="1 2">
    <name type="scientific">Halalkalibaculum roseum</name>
    <dbReference type="NCBI Taxonomy" id="2709311"/>
    <lineage>
        <taxon>Bacteria</taxon>
        <taxon>Pseudomonadati</taxon>
        <taxon>Balneolota</taxon>
        <taxon>Balneolia</taxon>
        <taxon>Balneolales</taxon>
        <taxon>Balneolaceae</taxon>
        <taxon>Halalkalibaculum</taxon>
    </lineage>
</organism>